<keyword evidence="2" id="KW-1185">Reference proteome</keyword>
<dbReference type="OrthoDB" id="10071849at2759"/>
<reference evidence="1" key="4">
    <citation type="submission" date="2025-08" db="UniProtKB">
        <authorList>
            <consortium name="Ensembl"/>
        </authorList>
    </citation>
    <scope>IDENTIFICATION</scope>
</reference>
<dbReference type="EMBL" id="AP003127">
    <property type="status" value="NOT_ANNOTATED_CDS"/>
    <property type="molecule type" value="Genomic_DNA"/>
</dbReference>
<dbReference type="Proteomes" id="UP000005640">
    <property type="component" value="Chromosome 11"/>
</dbReference>
<evidence type="ECO:0000313" key="1">
    <source>
        <dbReference type="Ensembl" id="ENSP00000505056.1"/>
    </source>
</evidence>
<dbReference type="GeneTree" id="ENSGT00940000155376"/>
<evidence type="ECO:0000313" key="2">
    <source>
        <dbReference type="Proteomes" id="UP000005640"/>
    </source>
</evidence>
<reference evidence="1 2" key="2">
    <citation type="journal article" date="2004" name="Nature">
        <title>Finishing the euchromatic sequence of the human genome.</title>
        <authorList>
            <consortium name="International Human Genome Sequencing Consortium"/>
        </authorList>
    </citation>
    <scope>NUCLEOTIDE SEQUENCE [LARGE SCALE GENOMIC DNA]</scope>
</reference>
<gene>
    <name evidence="1" type="primary">MS4A4A</name>
</gene>
<name>A0A7P0Z422_HUMAN</name>
<dbReference type="AlphaFoldDB" id="A0A7P0Z422"/>
<organism evidence="1 2">
    <name type="scientific">Homo sapiens</name>
    <name type="common">Human</name>
    <dbReference type="NCBI Taxonomy" id="9606"/>
    <lineage>
        <taxon>Eukaryota</taxon>
        <taxon>Metazoa</taxon>
        <taxon>Chordata</taxon>
        <taxon>Craniata</taxon>
        <taxon>Vertebrata</taxon>
        <taxon>Euteleostomi</taxon>
        <taxon>Mammalia</taxon>
        <taxon>Eutheria</taxon>
        <taxon>Euarchontoglires</taxon>
        <taxon>Primates</taxon>
        <taxon>Haplorrhini</taxon>
        <taxon>Catarrhini</taxon>
        <taxon>Hominidae</taxon>
        <taxon>Homo</taxon>
    </lineage>
</organism>
<dbReference type="OpenTargets" id="ENSG00000110079"/>
<dbReference type="Ensembl" id="ENST00000680560.1">
    <property type="protein sequence ID" value="ENSP00000505056.1"/>
    <property type="gene ID" value="ENSG00000110079.19"/>
</dbReference>
<proteinExistence type="predicted"/>
<protein>
    <submittedName>
        <fullName evidence="1">Membrane spanning 4-domains A4A</fullName>
    </submittedName>
</protein>
<dbReference type="SMR" id="A0A7P0Z422"/>
<accession>A0A7P0Z422</accession>
<dbReference type="Bgee" id="ENSG00000110079">
    <property type="expression patterns" value="Expressed in gall bladder and 151 other cell types or tissues"/>
</dbReference>
<reference evidence="1 2" key="3">
    <citation type="journal article" date="2006" name="Nature">
        <title>Human chromosome 11 DNA sequence and analysis including novel gene identification.</title>
        <authorList>
            <person name="Taylor T.D."/>
            <person name="Noguchi H."/>
            <person name="Totoki Y."/>
            <person name="Toyoda A."/>
            <person name="Kuroki Y."/>
            <person name="Dewar K."/>
            <person name="Lloyd C."/>
            <person name="Itoh T."/>
            <person name="Takeda T."/>
            <person name="Kim D.W."/>
            <person name="She X."/>
            <person name="Barlow K.F."/>
            <person name="Bloom T."/>
            <person name="Bruford E."/>
            <person name="Chang J.L."/>
            <person name="Cuomo C.A."/>
            <person name="Eichler E."/>
            <person name="FitzGerald M.G."/>
            <person name="Jaffe D.B."/>
            <person name="LaButti K."/>
            <person name="Nicol R."/>
            <person name="Park H.S."/>
            <person name="Seaman C."/>
            <person name="Sougnez C."/>
            <person name="Yang X."/>
            <person name="Zimmer A.R."/>
            <person name="Zody M.C."/>
            <person name="Birren B.W."/>
            <person name="Nusbaum C."/>
            <person name="Fujiyama A."/>
            <person name="Hattori M."/>
            <person name="Rogers J."/>
            <person name="Lander E.S."/>
            <person name="Sakaki Y."/>
        </authorList>
    </citation>
    <scope>NUCLEOTIDE SEQUENCE [LARGE SCALE GENOMIC DNA]</scope>
</reference>
<dbReference type="EMBL" id="AP003970">
    <property type="status" value="NOT_ANNOTATED_CDS"/>
    <property type="molecule type" value="Genomic_DNA"/>
</dbReference>
<reference evidence="1" key="5">
    <citation type="submission" date="2025-09" db="UniProtKB">
        <authorList>
            <consortium name="Ensembl"/>
        </authorList>
    </citation>
    <scope>IDENTIFICATION</scope>
</reference>
<reference evidence="1 2" key="1">
    <citation type="journal article" date="2001" name="Nature">
        <title>Initial sequencing and analysis of the human genome.</title>
        <authorList>
            <consortium name="International Human Genome Sequencing Consortium"/>
            <person name="Lander E.S."/>
            <person name="Linton L.M."/>
            <person name="Birren B."/>
            <person name="Nusbaum C."/>
            <person name="Zody M.C."/>
            <person name="Baldwin J."/>
            <person name="Devon K."/>
            <person name="Dewar K."/>
            <person name="Doyle M."/>
            <person name="FitzHugh W."/>
            <person name="Funke R."/>
            <person name="Gage D."/>
            <person name="Harris K."/>
            <person name="Heaford A."/>
            <person name="Howland J."/>
            <person name="Kann L."/>
            <person name="Lehoczky J."/>
            <person name="LeVine R."/>
            <person name="McEwan P."/>
            <person name="McKernan K."/>
            <person name="Meldrim J."/>
            <person name="Mesirov J.P."/>
            <person name="Miranda C."/>
            <person name="Morris W."/>
            <person name="Naylor J."/>
            <person name="Raymond C."/>
            <person name="Rosetti M."/>
            <person name="Santos R."/>
            <person name="Sheridan A."/>
            <person name="Sougnez C."/>
            <person name="Stange-Thomann N."/>
            <person name="Stojanovic N."/>
            <person name="Subramanian A."/>
            <person name="Wyman D."/>
            <person name="Rogers J."/>
            <person name="Sulston J."/>
            <person name="Ainscough R."/>
            <person name="Beck S."/>
            <person name="Bentley D."/>
            <person name="Burton J."/>
            <person name="Clee C."/>
            <person name="Carter N."/>
            <person name="Coulson A."/>
            <person name="Deadman R."/>
            <person name="Deloukas P."/>
            <person name="Dunham A."/>
            <person name="Dunham I."/>
            <person name="Durbin R."/>
            <person name="French L."/>
            <person name="Grafham D."/>
            <person name="Gregory S."/>
            <person name="Hubbard T."/>
            <person name="Humphray S."/>
            <person name="Hunt A."/>
            <person name="Jones M."/>
            <person name="Lloyd C."/>
            <person name="McMurray A."/>
            <person name="Matthews L."/>
            <person name="Mercer S."/>
            <person name="Milne S."/>
            <person name="Mullikin J.C."/>
            <person name="Mungall A."/>
            <person name="Plumb R."/>
            <person name="Ross M."/>
            <person name="Shownkeen R."/>
            <person name="Sims S."/>
            <person name="Waterston R.H."/>
            <person name="Wilson R.K."/>
            <person name="Hillier L.W."/>
            <person name="McPherson J.D."/>
            <person name="Marra M.A."/>
            <person name="Mardis E.R."/>
            <person name="Fulton L.A."/>
            <person name="Chinwalla A.T."/>
            <person name="Pepin K.H."/>
            <person name="Gish W.R."/>
            <person name="Chissoe S.L."/>
            <person name="Wendl M.C."/>
            <person name="Delehaunty K.D."/>
            <person name="Miner T.L."/>
            <person name="Delehaunty A."/>
            <person name="Kramer J.B."/>
            <person name="Cook L.L."/>
            <person name="Fulton R.S."/>
            <person name="Johnson D.L."/>
            <person name="Minx P.J."/>
            <person name="Clifton S.W."/>
            <person name="Hawkins T."/>
            <person name="Branscomb E."/>
            <person name="Predki P."/>
            <person name="Richardson P."/>
            <person name="Wenning S."/>
            <person name="Slezak T."/>
            <person name="Doggett N."/>
            <person name="Cheng J.F."/>
            <person name="Olsen A."/>
            <person name="Lucas S."/>
            <person name="Elkin C."/>
            <person name="Uberbacher E."/>
            <person name="Frazier M."/>
            <person name="Gibbs R.A."/>
            <person name="Muzny D.M."/>
            <person name="Scherer S.E."/>
            <person name="Bouck J.B."/>
            <person name="Sodergren E.J."/>
            <person name="Worley K.C."/>
            <person name="Rives C.M."/>
            <person name="Gorrell J.H."/>
            <person name="Metzker M.L."/>
            <person name="Naylor S.L."/>
            <person name="Kucherlapati R.S."/>
            <person name="Nelson D.L."/>
            <person name="Weinstock G.M."/>
            <person name="Sakaki Y."/>
            <person name="Fujiyama A."/>
            <person name="Hattori M."/>
            <person name="Yada T."/>
            <person name="Toyoda A."/>
            <person name="Itoh T."/>
            <person name="Kawagoe C."/>
            <person name="Watanabe H."/>
            <person name="Totoki Y."/>
            <person name="Taylor T."/>
            <person name="Weissenbach J."/>
            <person name="Heilig R."/>
            <person name="Saurin W."/>
            <person name="Artiguenave F."/>
            <person name="Brottier P."/>
            <person name="Bruls T."/>
            <person name="Pelletier E."/>
            <person name="Robert C."/>
            <person name="Wincker P."/>
            <person name="Smith D.R."/>
            <person name="Doucette-Stamm L."/>
            <person name="Rubenfield M."/>
            <person name="Weinstock K."/>
            <person name="Lee H.M."/>
            <person name="Dubois J."/>
            <person name="Rosenthal A."/>
            <person name="Platzer M."/>
            <person name="Nyakatura G."/>
            <person name="Taudien S."/>
            <person name="Rump A."/>
            <person name="Yang H."/>
            <person name="Yu J."/>
            <person name="Wang J."/>
            <person name="Huang G."/>
            <person name="Gu J."/>
            <person name="Hood L."/>
            <person name="Rowen L."/>
            <person name="Madan A."/>
            <person name="Qin S."/>
            <person name="Davis R.W."/>
            <person name="Federspiel N.A."/>
            <person name="Abola A.P."/>
            <person name="Proctor M.J."/>
            <person name="Myers R.M."/>
            <person name="Schmutz J."/>
            <person name="Dickson M."/>
            <person name="Grimwood J."/>
            <person name="Cox D.R."/>
            <person name="Olson M.V."/>
            <person name="Kaul R."/>
            <person name="Raymond C."/>
            <person name="Shimizu N."/>
            <person name="Kawasaki K."/>
            <person name="Minoshima S."/>
            <person name="Evans G.A."/>
            <person name="Athanasiou M."/>
            <person name="Schultz R."/>
            <person name="Roe B.A."/>
            <person name="Chen F."/>
            <person name="Pan H."/>
            <person name="Ramser J."/>
            <person name="Lehrach H."/>
            <person name="Reinhardt R."/>
            <person name="McCombie W.R."/>
            <person name="de la Bastide M."/>
            <person name="Dedhia N."/>
            <person name="Blocker H."/>
            <person name="Hornischer K."/>
            <person name="Nordsiek G."/>
            <person name="Agarwala R."/>
            <person name="Aravind L."/>
            <person name="Bailey J.A."/>
            <person name="Bateman A."/>
            <person name="Batzoglou S."/>
            <person name="Birney E."/>
            <person name="Bork P."/>
            <person name="Brown D.G."/>
            <person name="Burge C.B."/>
            <person name="Cerutti L."/>
            <person name="Chen H.C."/>
            <person name="Church D."/>
            <person name="Clamp M."/>
            <person name="Copley R.R."/>
            <person name="Doerks T."/>
            <person name="Eddy S.R."/>
            <person name="Eichler E.E."/>
            <person name="Furey T.S."/>
            <person name="Galagan J."/>
            <person name="Gilbert J.G."/>
            <person name="Harmon C."/>
            <person name="Hayashizaki Y."/>
            <person name="Haussler D."/>
            <person name="Hermjakob H."/>
            <person name="Hokamp K."/>
            <person name="Jang W."/>
            <person name="Johnson L.S."/>
            <person name="Jones T.A."/>
            <person name="Kasif S."/>
            <person name="Kaspryzk A."/>
            <person name="Kennedy S."/>
            <person name="Kent W.J."/>
            <person name="Kitts P."/>
            <person name="Koonin E.V."/>
            <person name="Korf I."/>
            <person name="Kulp D."/>
            <person name="Lancet D."/>
            <person name="Lowe T.M."/>
            <person name="McLysaght A."/>
            <person name="Mikkelsen T."/>
            <person name="Moran J.V."/>
            <person name="Mulder N."/>
            <person name="Pollara V.J."/>
            <person name="Ponting C.P."/>
            <person name="Schuler G."/>
            <person name="Schultz J."/>
            <person name="Slater G."/>
            <person name="Smit A.F."/>
            <person name="Stupka E."/>
            <person name="Szustakowski J."/>
            <person name="Thierry-Mieg D."/>
            <person name="Thierry-Mieg J."/>
            <person name="Wagner L."/>
            <person name="Wallis J."/>
            <person name="Wheeler R."/>
            <person name="Williams A."/>
            <person name="Wolf Y.I."/>
            <person name="Wolfe K.H."/>
            <person name="Yang S.P."/>
            <person name="Yeh R.F."/>
            <person name="Collins F."/>
            <person name="Guyer M.S."/>
            <person name="Peterson J."/>
            <person name="Felsenfeld A."/>
            <person name="Wetterstrand K.A."/>
            <person name="Patrinos A."/>
            <person name="Morgan M.J."/>
            <person name="de Jong P."/>
            <person name="Catanese J.J."/>
            <person name="Osoegawa K."/>
            <person name="Shizuya H."/>
            <person name="Choi S."/>
            <person name="Chen Y.J."/>
        </authorList>
    </citation>
    <scope>NUCLEOTIDE SEQUENCE [LARGE SCALE GENOMIC DNA]</scope>
</reference>
<dbReference type="HGNC" id="HGNC:13371">
    <property type="gene designation" value="MS4A4A"/>
</dbReference>
<sequence length="43" mass="5038">MQWLNTMKELALGVRTSKTCLLFQDPCQLQQELELQKAWSEVV</sequence>
<dbReference type="Ensembl" id="ENST00000680560.1">
    <property type="protein sequence ID" value="ENSP00000505056.1"/>
    <property type="gene ID" value="ENSG00000110079.20"/>
</dbReference>